<sequence>MSNNNGEVRERILRIVKGFLRDNLEDYTIEITTASKIGENWLGLLYNITITDRRNGKNPKLNLIIKMAPYQELYREVFPVRAVYDREIFVYDKIIPEFLNFQMEKKVPHIFQPFAKHYLTTMQHGGEALLMDNMKLKGYVTGDHKVEVDYPHALLVMKELGKFHALSYAIKDQKPEMFKYVEENCLEVFFNSRSFRPVLKIIETLGERVLESLDPIKENLYVETLKNCLAKAASISTDFLSVEKFGQYGVINHGDPQMRNLMFKYGDCAHPAVPTELCFIDWQLTRIASPVMDILWFIFLCTGQEFRNRHYKDLLGVYYESLSSMLYQLGSDPRKLLPFEILMSHLKQFAPFGLYVAIWIGAANMKESTNIQDVYNSISEDMLIDGLSVVPHGDYLPKIRGIVIDFVKYGYNF</sequence>
<dbReference type="PANTHER" id="PTHR11012">
    <property type="entry name" value="PROTEIN KINASE-LIKE DOMAIN-CONTAINING"/>
    <property type="match status" value="1"/>
</dbReference>
<feature type="domain" description="CHK kinase-like" evidence="1">
    <location>
        <begin position="129"/>
        <end position="328"/>
    </location>
</feature>
<evidence type="ECO:0000313" key="3">
    <source>
        <dbReference type="Proteomes" id="UP001329430"/>
    </source>
</evidence>
<dbReference type="Proteomes" id="UP001329430">
    <property type="component" value="Chromosome 6"/>
</dbReference>
<name>A0AAN7VA48_9COLE</name>
<dbReference type="InterPro" id="IPR015897">
    <property type="entry name" value="CHK_kinase-like"/>
</dbReference>
<dbReference type="EMBL" id="JAVRBK010000006">
    <property type="protein sequence ID" value="KAK5642414.1"/>
    <property type="molecule type" value="Genomic_DNA"/>
</dbReference>
<dbReference type="Gene3D" id="3.90.1200.10">
    <property type="match status" value="1"/>
</dbReference>
<proteinExistence type="predicted"/>
<dbReference type="SMART" id="SM00587">
    <property type="entry name" value="CHK"/>
    <property type="match status" value="1"/>
</dbReference>
<dbReference type="Pfam" id="PF02958">
    <property type="entry name" value="EcKL"/>
    <property type="match status" value="1"/>
</dbReference>
<gene>
    <name evidence="2" type="ORF">RI129_008581</name>
</gene>
<reference evidence="2 3" key="1">
    <citation type="journal article" date="2024" name="Insects">
        <title>An Improved Chromosome-Level Genome Assembly of the Firefly Pyrocoelia pectoralis.</title>
        <authorList>
            <person name="Fu X."/>
            <person name="Meyer-Rochow V.B."/>
            <person name="Ballantyne L."/>
            <person name="Zhu X."/>
        </authorList>
    </citation>
    <scope>NUCLEOTIDE SEQUENCE [LARGE SCALE GENOMIC DNA]</scope>
    <source>
        <strain evidence="2">XCY_ONT2</strain>
    </source>
</reference>
<protein>
    <recommendedName>
        <fullName evidence="1">CHK kinase-like domain-containing protein</fullName>
    </recommendedName>
</protein>
<accession>A0AAN7VA48</accession>
<dbReference type="InterPro" id="IPR004119">
    <property type="entry name" value="EcKL"/>
</dbReference>
<keyword evidence="3" id="KW-1185">Reference proteome</keyword>
<dbReference type="InterPro" id="IPR011009">
    <property type="entry name" value="Kinase-like_dom_sf"/>
</dbReference>
<dbReference type="SUPFAM" id="SSF56112">
    <property type="entry name" value="Protein kinase-like (PK-like)"/>
    <property type="match status" value="1"/>
</dbReference>
<dbReference type="AlphaFoldDB" id="A0AAN7VA48"/>
<evidence type="ECO:0000259" key="1">
    <source>
        <dbReference type="SMART" id="SM00587"/>
    </source>
</evidence>
<organism evidence="2 3">
    <name type="scientific">Pyrocoelia pectoralis</name>
    <dbReference type="NCBI Taxonomy" id="417401"/>
    <lineage>
        <taxon>Eukaryota</taxon>
        <taxon>Metazoa</taxon>
        <taxon>Ecdysozoa</taxon>
        <taxon>Arthropoda</taxon>
        <taxon>Hexapoda</taxon>
        <taxon>Insecta</taxon>
        <taxon>Pterygota</taxon>
        <taxon>Neoptera</taxon>
        <taxon>Endopterygota</taxon>
        <taxon>Coleoptera</taxon>
        <taxon>Polyphaga</taxon>
        <taxon>Elateriformia</taxon>
        <taxon>Elateroidea</taxon>
        <taxon>Lampyridae</taxon>
        <taxon>Lampyrinae</taxon>
        <taxon>Pyrocoelia</taxon>
    </lineage>
</organism>
<dbReference type="PANTHER" id="PTHR11012:SF30">
    <property type="entry name" value="PROTEIN KINASE-LIKE DOMAIN-CONTAINING"/>
    <property type="match status" value="1"/>
</dbReference>
<comment type="caution">
    <text evidence="2">The sequence shown here is derived from an EMBL/GenBank/DDBJ whole genome shotgun (WGS) entry which is preliminary data.</text>
</comment>
<evidence type="ECO:0000313" key="2">
    <source>
        <dbReference type="EMBL" id="KAK5642414.1"/>
    </source>
</evidence>